<keyword evidence="1" id="KW-0547">Nucleotide-binding</keyword>
<dbReference type="GO" id="GO:1990904">
    <property type="term" value="C:ribonucleoprotein complex"/>
    <property type="evidence" value="ECO:0007669"/>
    <property type="project" value="TreeGrafter"/>
</dbReference>
<feature type="compositionally biased region" description="Basic and acidic residues" evidence="3">
    <location>
        <begin position="95"/>
        <end position="110"/>
    </location>
</feature>
<dbReference type="InterPro" id="IPR035647">
    <property type="entry name" value="EFG_III/V"/>
</dbReference>
<dbReference type="GO" id="GO:0043022">
    <property type="term" value="F:ribosome binding"/>
    <property type="evidence" value="ECO:0007669"/>
    <property type="project" value="TreeGrafter"/>
</dbReference>
<evidence type="ECO:0000256" key="2">
    <source>
        <dbReference type="ARBA" id="ARBA00023134"/>
    </source>
</evidence>
<dbReference type="Gene3D" id="2.40.30.10">
    <property type="entry name" value="Translation factors"/>
    <property type="match status" value="1"/>
</dbReference>
<dbReference type="InterPro" id="IPR027417">
    <property type="entry name" value="P-loop_NTPase"/>
</dbReference>
<dbReference type="PANTHER" id="PTHR42908:SF3">
    <property type="entry name" value="ELONGATION FACTOR-LIKE GTPASE 1"/>
    <property type="match status" value="1"/>
</dbReference>
<gene>
    <name evidence="5" type="ORF">Acr_20g0010450</name>
</gene>
<keyword evidence="5" id="KW-0689">Ribosomal protein</keyword>
<keyword evidence="5" id="KW-0251">Elongation factor</keyword>
<dbReference type="SUPFAM" id="SSF52540">
    <property type="entry name" value="P-loop containing nucleoside triphosphate hydrolases"/>
    <property type="match status" value="1"/>
</dbReference>
<protein>
    <submittedName>
        <fullName evidence="5">Ribosomal protein S5/Elongation factor G/III/V family protein</fullName>
    </submittedName>
</protein>
<dbReference type="FunFam" id="2.40.30.10:FF:000095">
    <property type="entry name" value="Elongation factor Tu family protein"/>
    <property type="match status" value="1"/>
</dbReference>
<keyword evidence="5" id="KW-0648">Protein biosynthesis</keyword>
<dbReference type="PRINTS" id="PR00315">
    <property type="entry name" value="ELONGATNFCT"/>
</dbReference>
<dbReference type="FunFam" id="3.90.1430.10:FF:000002">
    <property type="entry name" value="Elongation factor like GTPase 1"/>
    <property type="match status" value="1"/>
</dbReference>
<dbReference type="SUPFAM" id="SSF50447">
    <property type="entry name" value="Translation proteins"/>
    <property type="match status" value="1"/>
</dbReference>
<keyword evidence="5" id="KW-0687">Ribonucleoprotein</keyword>
<dbReference type="FunFam" id="3.30.70.870:FF:000002">
    <property type="entry name" value="Translation elongation factor 2"/>
    <property type="match status" value="1"/>
</dbReference>
<feature type="region of interest" description="Disordered" evidence="3">
    <location>
        <begin position="95"/>
        <end position="133"/>
    </location>
</feature>
<evidence type="ECO:0000313" key="6">
    <source>
        <dbReference type="Proteomes" id="UP000585474"/>
    </source>
</evidence>
<dbReference type="AlphaFoldDB" id="A0A7J0GEJ9"/>
<dbReference type="OrthoDB" id="364892at2759"/>
<dbReference type="GO" id="GO:0003924">
    <property type="term" value="F:GTPase activity"/>
    <property type="evidence" value="ECO:0007669"/>
    <property type="project" value="InterPro"/>
</dbReference>
<sequence length="1031" mass="114034">MPCDCRRYGGEISWSWIPQVGEVVNLAHCQCGEQMDARDKGELVLMDASDHCLLTVRRKVESPSTVGGFLEKENGQSETDLQHAAVVDHRVVKRDGGGVWRPDGRGGGDRRKGKTSPPLSLSPRSGGRDGKPSSMILATHPMGEFDRKKIRNICILAHVDHGKTTLADHLIASYGGGVLHPKQAGRLRFMDYLDEEQRRAITMKSSSIALQYKDHSINLIDSPGHMDFCSEVSTAARLSDGALVLVDAVEGVHIQTHAVLRQAWIEKLTPCLVLNKIDRLICELKLSPMEAYNRLQRIVHEDDEEDTFQPHKGNVAFVCALDGWGFGIGEFAGFYALKLGASVSALLKALWGPRYFNPKTKMIVGKKGIGGGNKARPMFVQFVLEPLWQVYQAALEAYGDRGVLEKVIKSFNLSIPPRELQNKDPKAVLQSVMSRWLPLSDTILSMVVKCLPDPIVAQSLRITRLLPKREVINDAIDSDVLAEAELVRKSVEACNSSPEAPCVAFVSKMFAVPLKMLPQMGLHGEVLNNFTDYGGDGDSDEWFFAFARIFSGVLCSGQRVFVLSALYDPLKGESMQKHVQEAELHSLYLMMGQGLKPVASAKAGNVVAIRGLGQHILKSATLSSTKSCWPFSSMVFQVSPTLKVAIEPSDPADMVALMKGLRLLNHADPFVEVTVSSRGEHVLAAAGEVHLERCIKDLKDRFAKSKLGSLTASEVNPAIWRKAWNVKEQALWKMKNPIEALKKRIIDATERDIMSGSSEIDNDRSEKCRILWERLLKRIWVLGPRQVGPNILLTPNSKGQSTNFSVLVRGSPCVSERLGFVSVSSDGDVASEASSLETHSLYQEAKSLESSIVYGFQLATAAGPLCEEPMWGLAFVVEAYISPLVGQSNESETSHQQPEPYGILTGQVMTAVKDACRAAVLQNKPRLVEAMYFCELNTPTEYLGPYMSCGDGLLELQVLYLFLVIGKHFPRILSLYQRQKKSLKSLEMVLVFYIIQQARKLIDAVRRRKGLPVEEKVVQHATKQRTLARKV</sequence>
<evidence type="ECO:0000313" key="5">
    <source>
        <dbReference type="EMBL" id="GFZ09237.1"/>
    </source>
</evidence>
<dbReference type="InterPro" id="IPR020568">
    <property type="entry name" value="Ribosomal_Su5_D2-typ_SF"/>
</dbReference>
<accession>A0A7J0GEJ9</accession>
<dbReference type="Gene3D" id="3.40.50.300">
    <property type="entry name" value="P-loop containing nucleotide triphosphate hydrolases"/>
    <property type="match status" value="1"/>
</dbReference>
<dbReference type="GO" id="GO:0005840">
    <property type="term" value="C:ribosome"/>
    <property type="evidence" value="ECO:0007669"/>
    <property type="project" value="UniProtKB-KW"/>
</dbReference>
<dbReference type="CDD" id="cd16261">
    <property type="entry name" value="EF2_snRNP_III"/>
    <property type="match status" value="1"/>
</dbReference>
<dbReference type="PROSITE" id="PS51722">
    <property type="entry name" value="G_TR_2"/>
    <property type="match status" value="1"/>
</dbReference>
<dbReference type="GO" id="GO:0005525">
    <property type="term" value="F:GTP binding"/>
    <property type="evidence" value="ECO:0007669"/>
    <property type="project" value="UniProtKB-KW"/>
</dbReference>
<dbReference type="PANTHER" id="PTHR42908">
    <property type="entry name" value="TRANSLATION ELONGATION FACTOR-RELATED"/>
    <property type="match status" value="1"/>
</dbReference>
<reference evidence="5 6" key="1">
    <citation type="submission" date="2019-07" db="EMBL/GenBank/DDBJ databases">
        <title>De Novo Assembly of kiwifruit Actinidia rufa.</title>
        <authorList>
            <person name="Sugita-Konishi S."/>
            <person name="Sato K."/>
            <person name="Mori E."/>
            <person name="Abe Y."/>
            <person name="Kisaki G."/>
            <person name="Hamano K."/>
            <person name="Suezawa K."/>
            <person name="Otani M."/>
            <person name="Fukuda T."/>
            <person name="Manabe T."/>
            <person name="Gomi K."/>
            <person name="Tabuchi M."/>
            <person name="Akimitsu K."/>
            <person name="Kataoka I."/>
        </authorList>
    </citation>
    <scope>NUCLEOTIDE SEQUENCE [LARGE SCALE GENOMIC DNA]</scope>
    <source>
        <strain evidence="6">cv. Fuchu</strain>
    </source>
</reference>
<evidence type="ECO:0000256" key="1">
    <source>
        <dbReference type="ARBA" id="ARBA00022741"/>
    </source>
</evidence>
<dbReference type="Proteomes" id="UP000585474">
    <property type="component" value="Unassembled WGS sequence"/>
</dbReference>
<dbReference type="Gene3D" id="3.90.1430.10">
    <property type="entry name" value="Yeast translation eEF2 (G' domain)"/>
    <property type="match status" value="1"/>
</dbReference>
<dbReference type="CDD" id="cd01681">
    <property type="entry name" value="aeEF2_snRNP_like_IV"/>
    <property type="match status" value="1"/>
</dbReference>
<proteinExistence type="predicted"/>
<name>A0A7J0GEJ9_9ERIC</name>
<dbReference type="CDD" id="cd16268">
    <property type="entry name" value="EF2_II"/>
    <property type="match status" value="1"/>
</dbReference>
<dbReference type="InterPro" id="IPR000795">
    <property type="entry name" value="T_Tr_GTP-bd_dom"/>
</dbReference>
<feature type="compositionally biased region" description="Low complexity" evidence="3">
    <location>
        <begin position="116"/>
        <end position="125"/>
    </location>
</feature>
<dbReference type="InterPro" id="IPR014721">
    <property type="entry name" value="Ribsml_uS5_D2-typ_fold_subgr"/>
</dbReference>
<dbReference type="Pfam" id="PF00009">
    <property type="entry name" value="GTP_EFTU"/>
    <property type="match status" value="1"/>
</dbReference>
<organism evidence="5 6">
    <name type="scientific">Actinidia rufa</name>
    <dbReference type="NCBI Taxonomy" id="165716"/>
    <lineage>
        <taxon>Eukaryota</taxon>
        <taxon>Viridiplantae</taxon>
        <taxon>Streptophyta</taxon>
        <taxon>Embryophyta</taxon>
        <taxon>Tracheophyta</taxon>
        <taxon>Spermatophyta</taxon>
        <taxon>Magnoliopsida</taxon>
        <taxon>eudicotyledons</taxon>
        <taxon>Gunneridae</taxon>
        <taxon>Pentapetalae</taxon>
        <taxon>asterids</taxon>
        <taxon>Ericales</taxon>
        <taxon>Actinidiaceae</taxon>
        <taxon>Actinidia</taxon>
    </lineage>
</organism>
<evidence type="ECO:0000256" key="3">
    <source>
        <dbReference type="SAM" id="MobiDB-lite"/>
    </source>
</evidence>
<dbReference type="InterPro" id="IPR009000">
    <property type="entry name" value="Transl_B-barrel_sf"/>
</dbReference>
<dbReference type="SUPFAM" id="SSF54980">
    <property type="entry name" value="EF-G C-terminal domain-like"/>
    <property type="match status" value="1"/>
</dbReference>
<evidence type="ECO:0000259" key="4">
    <source>
        <dbReference type="PROSITE" id="PS51722"/>
    </source>
</evidence>
<feature type="domain" description="Tr-type G" evidence="4">
    <location>
        <begin position="148"/>
        <end position="343"/>
    </location>
</feature>
<dbReference type="CDD" id="cd01885">
    <property type="entry name" value="EF2"/>
    <property type="match status" value="1"/>
</dbReference>
<dbReference type="EMBL" id="BJWL01000020">
    <property type="protein sequence ID" value="GFZ09237.1"/>
    <property type="molecule type" value="Genomic_DNA"/>
</dbReference>
<dbReference type="InterPro" id="IPR053905">
    <property type="entry name" value="EF-G-like_DII"/>
</dbReference>
<dbReference type="Gene3D" id="3.30.70.870">
    <property type="entry name" value="Elongation Factor G (Translational Gtpase), domain 3"/>
    <property type="match status" value="1"/>
</dbReference>
<dbReference type="GO" id="GO:0042256">
    <property type="term" value="P:cytosolic ribosome assembly"/>
    <property type="evidence" value="ECO:0007669"/>
    <property type="project" value="TreeGrafter"/>
</dbReference>
<comment type="caution">
    <text evidence="5">The sequence shown here is derived from an EMBL/GenBank/DDBJ whole genome shotgun (WGS) entry which is preliminary data.</text>
</comment>
<dbReference type="Pfam" id="PF22042">
    <property type="entry name" value="EF-G_D2"/>
    <property type="match status" value="1"/>
</dbReference>
<dbReference type="Gene3D" id="3.30.230.10">
    <property type="match status" value="1"/>
</dbReference>
<dbReference type="GO" id="GO:0003746">
    <property type="term" value="F:translation elongation factor activity"/>
    <property type="evidence" value="ECO:0007669"/>
    <property type="project" value="UniProtKB-KW"/>
</dbReference>
<dbReference type="SUPFAM" id="SSF54211">
    <property type="entry name" value="Ribosomal protein S5 domain 2-like"/>
    <property type="match status" value="1"/>
</dbReference>
<dbReference type="GO" id="GO:0005829">
    <property type="term" value="C:cytosol"/>
    <property type="evidence" value="ECO:0007669"/>
    <property type="project" value="TreeGrafter"/>
</dbReference>
<keyword evidence="6" id="KW-1185">Reference proteome</keyword>
<keyword evidence="2" id="KW-0342">GTP-binding</keyword>